<dbReference type="EMBL" id="JADNYJ010000141">
    <property type="protein sequence ID" value="KAF8880353.1"/>
    <property type="molecule type" value="Genomic_DNA"/>
</dbReference>
<evidence type="ECO:0000256" key="1">
    <source>
        <dbReference type="SAM" id="MobiDB-lite"/>
    </source>
</evidence>
<accession>A0A9P5TII4</accession>
<organism evidence="2 3">
    <name type="scientific">Gymnopilus junonius</name>
    <name type="common">Spectacular rustgill mushroom</name>
    <name type="synonym">Gymnopilus spectabilis subsp. junonius</name>
    <dbReference type="NCBI Taxonomy" id="109634"/>
    <lineage>
        <taxon>Eukaryota</taxon>
        <taxon>Fungi</taxon>
        <taxon>Dikarya</taxon>
        <taxon>Basidiomycota</taxon>
        <taxon>Agaricomycotina</taxon>
        <taxon>Agaricomycetes</taxon>
        <taxon>Agaricomycetidae</taxon>
        <taxon>Agaricales</taxon>
        <taxon>Agaricineae</taxon>
        <taxon>Hymenogastraceae</taxon>
        <taxon>Gymnopilus</taxon>
    </lineage>
</organism>
<sequence>MDHRSSNQGSSIPGPSTPEENLYDEWKIIPKTQQRLPGQPPEFNFLLQKPLGSPSDVIFEVLGFLDQHKGYTIELNGVAYTRTGQEDEVKKYLIARVRWRQIAEPKSDMVLYEFPLVQIPSLGFLQAKDGYKLEDFVKTRDFGRTVAESKDEGKIVEMVSLVHPLTLQPNNSRKERKIYLRSTATSWPALNTRRRILYGFVDYDINTASADASADRLPDFTMTYEENTKISGKIRIRRGAFNETDKLDHLIIFILFLDLLDWNKGDLKIKLDRRNQDVDEELEHTT</sequence>
<protein>
    <submittedName>
        <fullName evidence="2">Uncharacterized protein</fullName>
    </submittedName>
</protein>
<name>A0A9P5TII4_GYMJU</name>
<evidence type="ECO:0000313" key="2">
    <source>
        <dbReference type="EMBL" id="KAF8880353.1"/>
    </source>
</evidence>
<dbReference type="Proteomes" id="UP000724874">
    <property type="component" value="Unassembled WGS sequence"/>
</dbReference>
<dbReference type="AlphaFoldDB" id="A0A9P5TII4"/>
<proteinExistence type="predicted"/>
<reference evidence="2" key="1">
    <citation type="submission" date="2020-11" db="EMBL/GenBank/DDBJ databases">
        <authorList>
            <consortium name="DOE Joint Genome Institute"/>
            <person name="Ahrendt S."/>
            <person name="Riley R."/>
            <person name="Andreopoulos W."/>
            <person name="LaButti K."/>
            <person name="Pangilinan J."/>
            <person name="Ruiz-duenas F.J."/>
            <person name="Barrasa J.M."/>
            <person name="Sanchez-Garcia M."/>
            <person name="Camarero S."/>
            <person name="Miyauchi S."/>
            <person name="Serrano A."/>
            <person name="Linde D."/>
            <person name="Babiker R."/>
            <person name="Drula E."/>
            <person name="Ayuso-Fernandez I."/>
            <person name="Pacheco R."/>
            <person name="Padilla G."/>
            <person name="Ferreira P."/>
            <person name="Barriuso J."/>
            <person name="Kellner H."/>
            <person name="Castanera R."/>
            <person name="Alfaro M."/>
            <person name="Ramirez L."/>
            <person name="Pisabarro A.G."/>
            <person name="Kuo A."/>
            <person name="Tritt A."/>
            <person name="Lipzen A."/>
            <person name="He G."/>
            <person name="Yan M."/>
            <person name="Ng V."/>
            <person name="Cullen D."/>
            <person name="Martin F."/>
            <person name="Rosso M.-N."/>
            <person name="Henrissat B."/>
            <person name="Hibbett D."/>
            <person name="Martinez A.T."/>
            <person name="Grigoriev I.V."/>
        </authorList>
    </citation>
    <scope>NUCLEOTIDE SEQUENCE</scope>
    <source>
        <strain evidence="2">AH 44721</strain>
    </source>
</reference>
<keyword evidence="3" id="KW-1185">Reference proteome</keyword>
<comment type="caution">
    <text evidence="2">The sequence shown here is derived from an EMBL/GenBank/DDBJ whole genome shotgun (WGS) entry which is preliminary data.</text>
</comment>
<evidence type="ECO:0000313" key="3">
    <source>
        <dbReference type="Proteomes" id="UP000724874"/>
    </source>
</evidence>
<feature type="region of interest" description="Disordered" evidence="1">
    <location>
        <begin position="1"/>
        <end position="20"/>
    </location>
</feature>
<feature type="compositionally biased region" description="Polar residues" evidence="1">
    <location>
        <begin position="1"/>
        <end position="14"/>
    </location>
</feature>
<gene>
    <name evidence="2" type="ORF">CPB84DRAFT_1851876</name>
</gene>